<name>A0A024FCB2_9PAPI</name>
<keyword evidence="3 18" id="KW-1048">Host nucleus</keyword>
<dbReference type="Proteomes" id="UP000137517">
    <property type="component" value="Segment"/>
</dbReference>
<keyword evidence="15" id="KW-0922">Interferon antiviral system evasion</keyword>
<keyword evidence="2 18" id="KW-0244">Early protein</keyword>
<keyword evidence="1 18" id="KW-1121">Modulation of host cell cycle by virus</keyword>
<dbReference type="GO" id="GO:0052170">
    <property type="term" value="P:symbiont-mediated suppression of host innate immune response"/>
    <property type="evidence" value="ECO:0007669"/>
    <property type="project" value="UniProtKB-KW"/>
</dbReference>
<keyword evidence="11 18" id="KW-0238">DNA-binding</keyword>
<dbReference type="GO" id="GO:0008270">
    <property type="term" value="F:zinc ion binding"/>
    <property type="evidence" value="ECO:0007669"/>
    <property type="project" value="UniProtKB-KW"/>
</dbReference>
<evidence type="ECO:0000256" key="9">
    <source>
        <dbReference type="ARBA" id="ARBA00022833"/>
    </source>
</evidence>
<evidence type="ECO:0000256" key="10">
    <source>
        <dbReference type="ARBA" id="ARBA00023015"/>
    </source>
</evidence>
<evidence type="ECO:0000256" key="16">
    <source>
        <dbReference type="ARBA" id="ARBA00023280"/>
    </source>
</evidence>
<evidence type="ECO:0000313" key="21">
    <source>
        <dbReference type="Proteomes" id="UP000137517"/>
    </source>
</evidence>
<comment type="domain">
    <text evidence="18">The E7 terminal domain is an intrinsically disordered domain, whose flexibility and conformational transitions confer target adaptability to the oncoprotein. It allows adaptation to a variety of protein targets and exposes the PEST degradation sequence that regulates its turnover in the cell.</text>
</comment>
<accession>A0A024FCB2</accession>
<sequence>MHGPHPTIKEIELSLAPEDVPLLCNEQLDEEDYIDAVEPAQQAYRVVTQCPKCNSHLRLVVECSDSDIRAFQELLLGTLKLVCPRCV</sequence>
<keyword evidence="16 18" id="KW-0899">Viral immunoevasion</keyword>
<evidence type="ECO:0000256" key="1">
    <source>
        <dbReference type="ARBA" id="ARBA00022504"/>
    </source>
</evidence>
<keyword evidence="17 18" id="KW-1078">G1/S host cell cycle checkpoint dysregulation by virus</keyword>
<keyword evidence="9 18" id="KW-0862">Zinc</keyword>
<evidence type="ECO:0000256" key="19">
    <source>
        <dbReference type="PIRNR" id="PIRNR003407"/>
    </source>
</evidence>
<dbReference type="GO" id="GO:0039502">
    <property type="term" value="P:symbiont-mediated suppression of host type I interferon-mediated signaling pathway"/>
    <property type="evidence" value="ECO:0007669"/>
    <property type="project" value="UniProtKB-UniRule"/>
</dbReference>
<feature type="zinc finger region" evidence="18">
    <location>
        <begin position="50"/>
        <end position="86"/>
    </location>
</feature>
<evidence type="ECO:0000256" key="12">
    <source>
        <dbReference type="ARBA" id="ARBA00023159"/>
    </source>
</evidence>
<evidence type="ECO:0000256" key="11">
    <source>
        <dbReference type="ARBA" id="ARBA00023125"/>
    </source>
</evidence>
<feature type="short sequence motif" description="Nuclear export signal" evidence="18">
    <location>
        <begin position="68"/>
        <end position="76"/>
    </location>
</feature>
<comment type="subunit">
    <text evidence="18">Homodimer. Homooligomer. Interacts with host RB1; this interaction induces dissociation of RB1-E2F1 complex thereby disrupting RB1 activity. Interacts with host EP300; this interaction represses EP300 transcriptional activity. Interacts with protein E2; this interaction inhibits E7 oncogenic activity. Interacts with host TMEM173/STING; this interaction impairs the ability of TMEM173/STING to sense cytosolic DNA and promote the production of type I interferon (IFN-alpha and IFN-beta).</text>
</comment>
<dbReference type="PIRSF" id="PIRSF003407">
    <property type="entry name" value="Papvi_E7"/>
    <property type="match status" value="1"/>
</dbReference>
<keyword evidence="4 18" id="KW-0945">Host-virus interaction</keyword>
<comment type="PTM">
    <text evidence="18">Highly phosphorylated.</text>
</comment>
<evidence type="ECO:0000256" key="6">
    <source>
        <dbReference type="ARBA" id="ARBA00022723"/>
    </source>
</evidence>
<evidence type="ECO:0000256" key="3">
    <source>
        <dbReference type="ARBA" id="ARBA00022562"/>
    </source>
</evidence>
<keyword evidence="12 18" id="KW-0010">Activator</keyword>
<dbReference type="GO" id="GO:0042025">
    <property type="term" value="C:host cell nucleus"/>
    <property type="evidence" value="ECO:0007669"/>
    <property type="project" value="UniProtKB-SubCell"/>
</dbReference>
<evidence type="ECO:0000256" key="8">
    <source>
        <dbReference type="ARBA" id="ARBA00022830"/>
    </source>
</evidence>
<evidence type="ECO:0000256" key="7">
    <source>
        <dbReference type="ARBA" id="ARBA00022771"/>
    </source>
</evidence>
<dbReference type="GO" id="GO:0006351">
    <property type="term" value="P:DNA-templated transcription"/>
    <property type="evidence" value="ECO:0007669"/>
    <property type="project" value="UniProtKB-UniRule"/>
</dbReference>
<evidence type="ECO:0000256" key="17">
    <source>
        <dbReference type="ARBA" id="ARBA00023309"/>
    </source>
</evidence>
<gene>
    <name evidence="18 20" type="primary">E7</name>
</gene>
<comment type="function">
    <text evidence="19">E7 protein has both transforming and trans-activating activities.</text>
</comment>
<dbReference type="EMBL" id="AB793779">
    <property type="protein sequence ID" value="BAO74123.1"/>
    <property type="molecule type" value="Genomic_DNA"/>
</dbReference>
<protein>
    <recommendedName>
        <fullName evidence="18 19">Protein E7</fullName>
    </recommendedName>
</protein>
<proteinExistence type="inferred from homology"/>
<keyword evidence="8 18" id="KW-1114">Inhibition of host interferon signaling pathway by virus</keyword>
<organism evidence="20 21">
    <name type="scientific">Human papillomavirus type 78</name>
    <dbReference type="NCBI Taxonomy" id="1297549"/>
    <lineage>
        <taxon>Viruses</taxon>
        <taxon>Monodnaviria</taxon>
        <taxon>Shotokuvirae</taxon>
        <taxon>Cossaviricota</taxon>
        <taxon>Papovaviricetes</taxon>
        <taxon>Zurhausenvirales</taxon>
        <taxon>Papillomaviridae</taxon>
        <taxon>Firstpapillomavirinae</taxon>
        <taxon>Alphapapillomavirus</taxon>
        <taxon>Alphapapillomavirus 2</taxon>
    </lineage>
</organism>
<evidence type="ECO:0000313" key="20">
    <source>
        <dbReference type="EMBL" id="BAO74123.1"/>
    </source>
</evidence>
<keyword evidence="14 18" id="KW-1035">Host cytoplasm</keyword>
<dbReference type="GO" id="GO:0030430">
    <property type="term" value="C:host cell cytoplasm"/>
    <property type="evidence" value="ECO:0007669"/>
    <property type="project" value="UniProtKB-SubCell"/>
</dbReference>
<comment type="subcellular location">
    <subcellularLocation>
        <location evidence="18">Host cytoplasm</location>
    </subcellularLocation>
    <subcellularLocation>
        <location evidence="18">Host nucleus</location>
    </subcellularLocation>
    <text evidence="18">Predominantly found in the host nucleus.</text>
</comment>
<dbReference type="Pfam" id="PF00527">
    <property type="entry name" value="E7"/>
    <property type="match status" value="1"/>
</dbReference>
<comment type="function">
    <text evidence="18">Plays a role in viral genome replication by driving entry of quiescent cells into the cell cycle. Stimulation of progression from G1 to S phase allows the virus to efficiently use the cellular DNA replicating machinery to achieve viral genome replication. E7 protein has both transforming and trans-activating activities. Induces the disassembly of the E2F1 transcription factor from RB1, with subsequent transcriptional activation of E2F1-regulated S-phase genes. Interferes with host histone deacetylation mediated by HDAC1 and HDAC2, leading to transcription activation. Plays also a role in the inhibition of both antiviral and antiproliferative functions of host interferon alpha. Interaction with host TMEM173/STING impairs the ability of TMEM173/STING to sense cytosolic DNA and promote the production of type I interferon (IFN-alpha and IFN-beta).</text>
</comment>
<dbReference type="HAMAP" id="MF_04004">
    <property type="entry name" value="PPV_E7"/>
    <property type="match status" value="1"/>
</dbReference>
<evidence type="ECO:0000256" key="15">
    <source>
        <dbReference type="ARBA" id="ARBA00023258"/>
    </source>
</evidence>
<dbReference type="GO" id="GO:0003677">
    <property type="term" value="F:DNA binding"/>
    <property type="evidence" value="ECO:0007669"/>
    <property type="project" value="UniProtKB-UniRule"/>
</dbReference>
<feature type="short sequence motif" description="LXCXE motif; interaction with host RB1 and TMEM173/STING" evidence="18">
    <location>
        <begin position="22"/>
        <end position="26"/>
    </location>
</feature>
<keyword evidence="10 18" id="KW-0805">Transcription regulation</keyword>
<comment type="similarity">
    <text evidence="18 19">Belongs to the papillomaviridae E7 protein family.</text>
</comment>
<dbReference type="InterPro" id="IPR000148">
    <property type="entry name" value="Papilloma_E7"/>
</dbReference>
<evidence type="ECO:0000256" key="18">
    <source>
        <dbReference type="HAMAP-Rule" id="MF_04004"/>
    </source>
</evidence>
<reference evidence="20 21" key="1">
    <citation type="submission" date="2013-02" db="EMBL/GenBank/DDBJ databases">
        <title>Human papillomavirus type 78 cloned from scale of a flat wart in a patient with HPV 5-associated epidermodysplasia verruciformis.</title>
        <authorList>
            <person name="Sata T."/>
            <person name="Matsukura T."/>
            <person name="Kawashima M."/>
        </authorList>
    </citation>
    <scope>NUCLEOTIDE SEQUENCE [LARGE SCALE GENOMIC DNA]</scope>
    <source>
        <strain evidence="20">Z008</strain>
    </source>
</reference>
<comment type="caution">
    <text evidence="18">Lacks conserved residue(s) required for the propagation of feature annotation.</text>
</comment>
<dbReference type="SUPFAM" id="SSF161234">
    <property type="entry name" value="E7 C-terminal domain-like"/>
    <property type="match status" value="1"/>
</dbReference>
<keyword evidence="5 18" id="KW-1090">Inhibition of host innate immune response by virus</keyword>
<keyword evidence="7 18" id="KW-0863">Zinc-finger</keyword>
<dbReference type="GO" id="GO:0019904">
    <property type="term" value="F:protein domain specific binding"/>
    <property type="evidence" value="ECO:0007669"/>
    <property type="project" value="UniProtKB-UniRule"/>
</dbReference>
<evidence type="ECO:0000256" key="4">
    <source>
        <dbReference type="ARBA" id="ARBA00022581"/>
    </source>
</evidence>
<dbReference type="GO" id="GO:0003700">
    <property type="term" value="F:DNA-binding transcription factor activity"/>
    <property type="evidence" value="ECO:0007669"/>
    <property type="project" value="UniProtKB-UniRule"/>
</dbReference>
<dbReference type="GO" id="GO:0039645">
    <property type="term" value="P:symbiont-mediated perturbation of host cell cycle G1/S transition checkpoint"/>
    <property type="evidence" value="ECO:0007669"/>
    <property type="project" value="UniProtKB-UniRule"/>
</dbReference>
<evidence type="ECO:0000256" key="13">
    <source>
        <dbReference type="ARBA" id="ARBA00023163"/>
    </source>
</evidence>
<dbReference type="Gene3D" id="3.30.160.330">
    <property type="match status" value="1"/>
</dbReference>
<evidence type="ECO:0000256" key="5">
    <source>
        <dbReference type="ARBA" id="ARBA00022632"/>
    </source>
</evidence>
<keyword evidence="6 18" id="KW-0479">Metal-binding</keyword>
<evidence type="ECO:0000256" key="14">
    <source>
        <dbReference type="ARBA" id="ARBA00023200"/>
    </source>
</evidence>
<keyword evidence="13 18" id="KW-0804">Transcription</keyword>
<evidence type="ECO:0000256" key="2">
    <source>
        <dbReference type="ARBA" id="ARBA00022518"/>
    </source>
</evidence>